<keyword evidence="3" id="KW-1185">Reference proteome</keyword>
<dbReference type="AlphaFoldDB" id="A0A2V1DGF6"/>
<name>A0A2V1DGF6_9PLEO</name>
<organism evidence="2 3">
    <name type="scientific">Periconia macrospinosa</name>
    <dbReference type="NCBI Taxonomy" id="97972"/>
    <lineage>
        <taxon>Eukaryota</taxon>
        <taxon>Fungi</taxon>
        <taxon>Dikarya</taxon>
        <taxon>Ascomycota</taxon>
        <taxon>Pezizomycotina</taxon>
        <taxon>Dothideomycetes</taxon>
        <taxon>Pleosporomycetidae</taxon>
        <taxon>Pleosporales</taxon>
        <taxon>Massarineae</taxon>
        <taxon>Periconiaceae</taxon>
        <taxon>Periconia</taxon>
    </lineage>
</organism>
<dbReference type="EMBL" id="KZ805443">
    <property type="protein sequence ID" value="PVH97190.1"/>
    <property type="molecule type" value="Genomic_DNA"/>
</dbReference>
<dbReference type="OrthoDB" id="5339708at2759"/>
<evidence type="ECO:0000313" key="2">
    <source>
        <dbReference type="EMBL" id="PVH97190.1"/>
    </source>
</evidence>
<sequence length="85" mass="9071">MRVPTSFSALALLSLAFGQANAVCKWDNCCYTNHDGPGACPPQQWHFTLIEAYCELSICPVGCTNLQDGSACSCCEIETGLCTSC</sequence>
<keyword evidence="1" id="KW-0732">Signal</keyword>
<reference evidence="2 3" key="1">
    <citation type="journal article" date="2018" name="Sci. Rep.">
        <title>Comparative genomics provides insights into the lifestyle and reveals functional heterogeneity of dark septate endophytic fungi.</title>
        <authorList>
            <person name="Knapp D.G."/>
            <person name="Nemeth J.B."/>
            <person name="Barry K."/>
            <person name="Hainaut M."/>
            <person name="Henrissat B."/>
            <person name="Johnson J."/>
            <person name="Kuo A."/>
            <person name="Lim J.H.P."/>
            <person name="Lipzen A."/>
            <person name="Nolan M."/>
            <person name="Ohm R.A."/>
            <person name="Tamas L."/>
            <person name="Grigoriev I.V."/>
            <person name="Spatafora J.W."/>
            <person name="Nagy L.G."/>
            <person name="Kovacs G.M."/>
        </authorList>
    </citation>
    <scope>NUCLEOTIDE SEQUENCE [LARGE SCALE GENOMIC DNA]</scope>
    <source>
        <strain evidence="2 3">DSE2036</strain>
    </source>
</reference>
<gene>
    <name evidence="2" type="ORF">DM02DRAFT_616669</name>
</gene>
<proteinExistence type="predicted"/>
<feature type="signal peptide" evidence="1">
    <location>
        <begin position="1"/>
        <end position="22"/>
    </location>
</feature>
<evidence type="ECO:0000256" key="1">
    <source>
        <dbReference type="SAM" id="SignalP"/>
    </source>
</evidence>
<feature type="chain" id="PRO_5015938639" evidence="1">
    <location>
        <begin position="23"/>
        <end position="85"/>
    </location>
</feature>
<dbReference type="Proteomes" id="UP000244855">
    <property type="component" value="Unassembled WGS sequence"/>
</dbReference>
<evidence type="ECO:0000313" key="3">
    <source>
        <dbReference type="Proteomes" id="UP000244855"/>
    </source>
</evidence>
<accession>A0A2V1DGF6</accession>
<protein>
    <submittedName>
        <fullName evidence="2">Uncharacterized protein</fullName>
    </submittedName>
</protein>